<reference evidence="2" key="2">
    <citation type="submission" date="2023-08" db="EMBL/GenBank/DDBJ databases">
        <title>Isolation and Characterization of Rhodococcus erythropolis MGMM8.</title>
        <authorList>
            <person name="Diabankana R.G.C."/>
            <person name="Afordoanyi D.M."/>
            <person name="Validov S.Z."/>
        </authorList>
    </citation>
    <scope>NUCLEOTIDE SEQUENCE</scope>
    <source>
        <strain evidence="2">MGMM8</strain>
    </source>
</reference>
<sequence>MTVLDFSVDNVEVEPYAVTPNLTVRLRMSETTGATVRAVALRAQVRIEPHRRPYSDEEGDALRDLFGPRERWSSTLRTFLWMECSAVVQGFTETTVAALPMACTYDFSVTASKYMHALRDGTIPIVVLLSGTVFTDGQRGFSVQQIPWDRSAAYELPVDVWKQLMATHYPASGWVRLDHETIADLVRFKAAHGFTDLDSAVRQLLTASEVPR</sequence>
<dbReference type="EMBL" id="CP124545">
    <property type="protein sequence ID" value="WGV52092.2"/>
    <property type="molecule type" value="Genomic_DNA"/>
</dbReference>
<evidence type="ECO:0000313" key="2">
    <source>
        <dbReference type="EMBL" id="WGV52092.2"/>
    </source>
</evidence>
<dbReference type="InterPro" id="IPR045730">
    <property type="entry name" value="DUF6084"/>
</dbReference>
<evidence type="ECO:0000313" key="3">
    <source>
        <dbReference type="Proteomes" id="UP000325576"/>
    </source>
</evidence>
<gene>
    <name evidence="1" type="ORF">BS297_23580</name>
    <name evidence="2" type="ORF">QIE55_13115</name>
</gene>
<reference evidence="1 3" key="1">
    <citation type="journal article" date="2017" name="Poromechanics V (2013)">
        <title>Genomic Characterization of the Arsenic-Tolerant Actinobacterium, &lt;i&gt;Rhodococcus erythropolis&lt;/i&gt; S43.</title>
        <authorList>
            <person name="Retamal-Morales G."/>
            <person name="Mehnert M."/>
            <person name="Schwabe R."/>
            <person name="Tischler D."/>
            <person name="Schloemann M."/>
            <person name="Levican G.J."/>
        </authorList>
    </citation>
    <scope>NUCLEOTIDE SEQUENCE [LARGE SCALE GENOMIC DNA]</scope>
    <source>
        <strain evidence="1 3">S43</strain>
    </source>
</reference>
<accession>A0A0C2VPB5</accession>
<name>A0A0C2VPB5_RHOER</name>
<dbReference type="RefSeq" id="WP_020969415.1">
    <property type="nucleotide sequence ID" value="NZ_CP124545.1"/>
</dbReference>
<dbReference type="Pfam" id="PF19562">
    <property type="entry name" value="DUF6084"/>
    <property type="match status" value="1"/>
</dbReference>
<dbReference type="GeneID" id="57487364"/>
<proteinExistence type="predicted"/>
<protein>
    <submittedName>
        <fullName evidence="2">DUF6084 family protein</fullName>
    </submittedName>
</protein>
<evidence type="ECO:0000313" key="1">
    <source>
        <dbReference type="EMBL" id="KAB2582862.1"/>
    </source>
</evidence>
<organism evidence="1 3">
    <name type="scientific">Rhodococcus erythropolis</name>
    <name type="common">Arthrobacter picolinophilus</name>
    <dbReference type="NCBI Taxonomy" id="1833"/>
    <lineage>
        <taxon>Bacteria</taxon>
        <taxon>Bacillati</taxon>
        <taxon>Actinomycetota</taxon>
        <taxon>Actinomycetes</taxon>
        <taxon>Mycobacteriales</taxon>
        <taxon>Nocardiaceae</taxon>
        <taxon>Rhodococcus</taxon>
        <taxon>Rhodococcus erythropolis group</taxon>
    </lineage>
</organism>
<dbReference type="Proteomes" id="UP000325576">
    <property type="component" value="Unassembled WGS sequence"/>
</dbReference>
<dbReference type="Proteomes" id="UP001230933">
    <property type="component" value="Chromosome"/>
</dbReference>
<dbReference type="AlphaFoldDB" id="A0A0C2VPB5"/>
<dbReference type="EMBL" id="MRBO01000629">
    <property type="protein sequence ID" value="KAB2582862.1"/>
    <property type="molecule type" value="Genomic_DNA"/>
</dbReference>